<dbReference type="AlphaFoldDB" id="A0A838ZPX3"/>
<protein>
    <submittedName>
        <fullName evidence="2">Aminotransferase class IV</fullName>
    </submittedName>
</protein>
<dbReference type="PANTHER" id="PTHR42743:SF13">
    <property type="entry name" value="P-LOOP CONTAINING NUCLEOSIDE TRIPHOSPHATE HYDROLASE PROTEIN"/>
    <property type="match status" value="1"/>
</dbReference>
<dbReference type="RefSeq" id="WP_182043193.1">
    <property type="nucleotide sequence ID" value="NZ_JACDZE010000001.1"/>
</dbReference>
<reference evidence="2 3" key="1">
    <citation type="submission" date="2020-07" db="EMBL/GenBank/DDBJ databases">
        <title>Moheibacter lacus sp. nov., a member of the family Flavobacteriaceae isolated from freshwater lake sediment.</title>
        <authorList>
            <person name="Liu Y."/>
        </authorList>
    </citation>
    <scope>NUCLEOTIDE SEQUENCE [LARGE SCALE GENOMIC DNA]</scope>
    <source>
        <strain evidence="2 3">BDHS18</strain>
    </source>
</reference>
<dbReference type="Gene3D" id="3.30.470.10">
    <property type="match status" value="1"/>
</dbReference>
<dbReference type="SUPFAM" id="SSF56752">
    <property type="entry name" value="D-aminoacid aminotransferase-like PLP-dependent enzymes"/>
    <property type="match status" value="1"/>
</dbReference>
<comment type="caution">
    <text evidence="2">The sequence shown here is derived from an EMBL/GenBank/DDBJ whole genome shotgun (WGS) entry which is preliminary data.</text>
</comment>
<dbReference type="EMBL" id="JACDZE010000001">
    <property type="protein sequence ID" value="MBA5629647.1"/>
    <property type="molecule type" value="Genomic_DNA"/>
</dbReference>
<accession>A0A838ZPX3</accession>
<dbReference type="InterPro" id="IPR036038">
    <property type="entry name" value="Aminotransferase-like"/>
</dbReference>
<dbReference type="InterPro" id="IPR001544">
    <property type="entry name" value="Aminotrans_IV"/>
</dbReference>
<dbReference type="Proteomes" id="UP000552241">
    <property type="component" value="Unassembled WGS sequence"/>
</dbReference>
<sequence length="277" mass="32302">MKFIFNGNFFDEADALFGKINRAFQLGDFISETVKIADGNLLLWEEHYFNLMASMRIFRMNIPLNFTQEFFEEEINKLARENKISNAKVQISIYRNADSNDLLTKSTVSYLIEILEEFSSEKYSWKKDVSEIEIFKDYTVNPTFFTQVNSHKPEEIIARAFMQENEYDDLVLLNPEKKIARTLLGNPFLIQGNHIKTPEISEGGIRSVTRNHLCNLIAKSEDFTLEETDIFPFELQKTDEVFICLESEGILSIHQNRKKNYTTEKTKEIFALLNSEL</sequence>
<organism evidence="2 3">
    <name type="scientific">Moheibacter lacus</name>
    <dbReference type="NCBI Taxonomy" id="2745851"/>
    <lineage>
        <taxon>Bacteria</taxon>
        <taxon>Pseudomonadati</taxon>
        <taxon>Bacteroidota</taxon>
        <taxon>Flavobacteriia</taxon>
        <taxon>Flavobacteriales</taxon>
        <taxon>Weeksellaceae</taxon>
        <taxon>Moheibacter</taxon>
    </lineage>
</organism>
<evidence type="ECO:0000256" key="1">
    <source>
        <dbReference type="ARBA" id="ARBA00009320"/>
    </source>
</evidence>
<keyword evidence="2" id="KW-0808">Transferase</keyword>
<dbReference type="Pfam" id="PF01063">
    <property type="entry name" value="Aminotran_4"/>
    <property type="match status" value="1"/>
</dbReference>
<dbReference type="PANTHER" id="PTHR42743">
    <property type="entry name" value="AMINO-ACID AMINOTRANSFERASE"/>
    <property type="match status" value="1"/>
</dbReference>
<comment type="similarity">
    <text evidence="1">Belongs to the class-IV pyridoxal-phosphate-dependent aminotransferase family.</text>
</comment>
<dbReference type="Gene3D" id="3.20.10.10">
    <property type="entry name" value="D-amino Acid Aminotransferase, subunit A, domain 2"/>
    <property type="match status" value="1"/>
</dbReference>
<dbReference type="InterPro" id="IPR043132">
    <property type="entry name" value="BCAT-like_C"/>
</dbReference>
<dbReference type="GO" id="GO:0046394">
    <property type="term" value="P:carboxylic acid biosynthetic process"/>
    <property type="evidence" value="ECO:0007669"/>
    <property type="project" value="UniProtKB-ARBA"/>
</dbReference>
<dbReference type="InterPro" id="IPR043131">
    <property type="entry name" value="BCAT-like_N"/>
</dbReference>
<dbReference type="GO" id="GO:0008483">
    <property type="term" value="F:transaminase activity"/>
    <property type="evidence" value="ECO:0007669"/>
    <property type="project" value="UniProtKB-KW"/>
</dbReference>
<evidence type="ECO:0000313" key="3">
    <source>
        <dbReference type="Proteomes" id="UP000552241"/>
    </source>
</evidence>
<gene>
    <name evidence="2" type="ORF">HU137_07680</name>
</gene>
<evidence type="ECO:0000313" key="2">
    <source>
        <dbReference type="EMBL" id="MBA5629647.1"/>
    </source>
</evidence>
<keyword evidence="2" id="KW-0032">Aminotransferase</keyword>
<keyword evidence="3" id="KW-1185">Reference proteome</keyword>
<proteinExistence type="inferred from homology"/>
<name>A0A838ZPX3_9FLAO</name>
<dbReference type="InterPro" id="IPR050571">
    <property type="entry name" value="Class-IV_PLP-Dep_Aminotrnsfr"/>
</dbReference>